<sequence length="112" mass="12245">MTRICGQGYDGASNMKGDIKGLKTLILQESPSAYYIHCFAHQVQLVLVVVAKGNNDCVWFFDQVFLLLNIVGVSCNHHGMLRTARLENIIKALECGQIESGSGLNQEMGCLG</sequence>
<dbReference type="AlphaFoldDB" id="A0A3L6FYG0"/>
<dbReference type="InterPro" id="IPR055298">
    <property type="entry name" value="AtLOH3-like"/>
</dbReference>
<organism evidence="1 2">
    <name type="scientific">Zea mays</name>
    <name type="common">Maize</name>
    <dbReference type="NCBI Taxonomy" id="4577"/>
    <lineage>
        <taxon>Eukaryota</taxon>
        <taxon>Viridiplantae</taxon>
        <taxon>Streptophyta</taxon>
        <taxon>Embryophyta</taxon>
        <taxon>Tracheophyta</taxon>
        <taxon>Spermatophyta</taxon>
        <taxon>Magnoliopsida</taxon>
        <taxon>Liliopsida</taxon>
        <taxon>Poales</taxon>
        <taxon>Poaceae</taxon>
        <taxon>PACMAD clade</taxon>
        <taxon>Panicoideae</taxon>
        <taxon>Andropogonodae</taxon>
        <taxon>Andropogoneae</taxon>
        <taxon>Tripsacinae</taxon>
        <taxon>Zea</taxon>
    </lineage>
</organism>
<protein>
    <recommendedName>
        <fullName evidence="3">General transcription factor 2-related zinc finger protein</fullName>
    </recommendedName>
</protein>
<gene>
    <name evidence="1" type="ORF">Zm00014a_003413</name>
</gene>
<reference evidence="1 2" key="1">
    <citation type="journal article" date="2018" name="Nat. Genet.">
        <title>Extensive intraspecific gene order and gene structural variations between Mo17 and other maize genomes.</title>
        <authorList>
            <person name="Sun S."/>
            <person name="Zhou Y."/>
            <person name="Chen J."/>
            <person name="Shi J."/>
            <person name="Zhao H."/>
            <person name="Zhao H."/>
            <person name="Song W."/>
            <person name="Zhang M."/>
            <person name="Cui Y."/>
            <person name="Dong X."/>
            <person name="Liu H."/>
            <person name="Ma X."/>
            <person name="Jiao Y."/>
            <person name="Wang B."/>
            <person name="Wei X."/>
            <person name="Stein J.C."/>
            <person name="Glaubitz J.C."/>
            <person name="Lu F."/>
            <person name="Yu G."/>
            <person name="Liang C."/>
            <person name="Fengler K."/>
            <person name="Li B."/>
            <person name="Rafalski A."/>
            <person name="Schnable P.S."/>
            <person name="Ware D.H."/>
            <person name="Buckler E.S."/>
            <person name="Lai J."/>
        </authorList>
    </citation>
    <scope>NUCLEOTIDE SEQUENCE [LARGE SCALE GENOMIC DNA]</scope>
    <source>
        <strain evidence="2">cv. Missouri 17</strain>
        <tissue evidence="1">Seedling</tissue>
    </source>
</reference>
<dbReference type="Proteomes" id="UP000251960">
    <property type="component" value="Chromosome 2"/>
</dbReference>
<comment type="caution">
    <text evidence="1">The sequence shown here is derived from an EMBL/GenBank/DDBJ whole genome shotgun (WGS) entry which is preliminary data.</text>
</comment>
<name>A0A3L6FYG0_MAIZE</name>
<evidence type="ECO:0000313" key="1">
    <source>
        <dbReference type="EMBL" id="PWZ39807.1"/>
    </source>
</evidence>
<dbReference type="EMBL" id="NCVQ01000003">
    <property type="protein sequence ID" value="PWZ39807.1"/>
    <property type="molecule type" value="Genomic_DNA"/>
</dbReference>
<evidence type="ECO:0008006" key="3">
    <source>
        <dbReference type="Google" id="ProtNLM"/>
    </source>
</evidence>
<evidence type="ECO:0000313" key="2">
    <source>
        <dbReference type="Proteomes" id="UP000251960"/>
    </source>
</evidence>
<dbReference type="PANTHER" id="PTHR11697">
    <property type="entry name" value="GENERAL TRANSCRIPTION FACTOR 2-RELATED ZINC FINGER PROTEIN"/>
    <property type="match status" value="1"/>
</dbReference>
<accession>A0A3L6FYG0</accession>
<dbReference type="PANTHER" id="PTHR11697:SF230">
    <property type="entry name" value="ZINC FINGER, MYM DOMAIN CONTAINING 1"/>
    <property type="match status" value="1"/>
</dbReference>
<proteinExistence type="predicted"/>